<evidence type="ECO:0000313" key="10">
    <source>
        <dbReference type="WBParaSite" id="Pan_g8827.t1"/>
    </source>
</evidence>
<feature type="transmembrane region" description="Helical" evidence="8">
    <location>
        <begin position="186"/>
        <end position="213"/>
    </location>
</feature>
<dbReference type="PANTHER" id="PTHR37441">
    <property type="entry name" value="PROTEIN CBG16518"/>
    <property type="match status" value="1"/>
</dbReference>
<feature type="transmembrane region" description="Helical" evidence="8">
    <location>
        <begin position="52"/>
        <end position="75"/>
    </location>
</feature>
<evidence type="ECO:0000256" key="5">
    <source>
        <dbReference type="ARBA" id="ARBA00023040"/>
    </source>
</evidence>
<protein>
    <submittedName>
        <fullName evidence="10">G_PROTEIN_RECEP_F1_2 domain-containing protein</fullName>
    </submittedName>
</protein>
<evidence type="ECO:0000313" key="9">
    <source>
        <dbReference type="Proteomes" id="UP000492821"/>
    </source>
</evidence>
<keyword evidence="2" id="KW-1003">Cell membrane</keyword>
<evidence type="ECO:0000256" key="1">
    <source>
        <dbReference type="ARBA" id="ARBA00004651"/>
    </source>
</evidence>
<dbReference type="Gene3D" id="1.20.1070.10">
    <property type="entry name" value="Rhodopsin 7-helix transmembrane proteins"/>
    <property type="match status" value="1"/>
</dbReference>
<evidence type="ECO:0000256" key="8">
    <source>
        <dbReference type="SAM" id="Phobius"/>
    </source>
</evidence>
<comment type="subcellular location">
    <subcellularLocation>
        <location evidence="1">Cell membrane</location>
        <topology evidence="1">Multi-pass membrane protein</topology>
    </subcellularLocation>
</comment>
<feature type="transmembrane region" description="Helical" evidence="8">
    <location>
        <begin position="283"/>
        <end position="306"/>
    </location>
</feature>
<keyword evidence="7" id="KW-0807">Transducer</keyword>
<keyword evidence="3 8" id="KW-0812">Transmembrane</keyword>
<sequence>MATYEFVGSHRFDTSPTIDDNWTILCSDEQDAKIMKYDADKNNLADHVLPTLTLVLSIIAVLTNIVFIYFVFVGLRTKALPFKGYSLLLNRSITDFFVALLTSIFVGLRKFDQFNATAPDPHEHGKKINLTEYELDYLIPHGRTMFTLLLTVDFWAVAGAYGIMALLPFMLIKNPFFYRRYVTKKVIVITMIVSWLIGAIYSAIVVCLSSNNVFNLFNSANDLIQWTVNDEDYVLSISNLFIVTVAFAVGSFSYIFIIVYLYRYSAKIGGLAGAQLAQIVRMALNIGAFATTCIVMAGFVALPLFLRSHIDNLEELNHTDRCQAVVKIFELSYIMAIWTTVAMAGWMLRIILDPITNIALDIRFRKLLRSRTLIKLSNSVTFTPNKFSAPSFLSRSEFLRKCAERNVIPITLSHPQGHYFRFRSPSDMDPSDFAAPVKRKKLIHIRFDDLVI</sequence>
<keyword evidence="9" id="KW-1185">Reference proteome</keyword>
<feature type="transmembrane region" description="Helical" evidence="8">
    <location>
        <begin position="87"/>
        <end position="108"/>
    </location>
</feature>
<dbReference type="InterPro" id="IPR040435">
    <property type="entry name" value="Put_GPCR_Chromadorea"/>
</dbReference>
<keyword evidence="6 8" id="KW-0472">Membrane</keyword>
<evidence type="ECO:0000256" key="4">
    <source>
        <dbReference type="ARBA" id="ARBA00022989"/>
    </source>
</evidence>
<feature type="transmembrane region" description="Helical" evidence="8">
    <location>
        <begin position="333"/>
        <end position="352"/>
    </location>
</feature>
<keyword evidence="5" id="KW-0675">Receptor</keyword>
<accession>A0A7E4WAA5</accession>
<organism evidence="9 10">
    <name type="scientific">Panagrellus redivivus</name>
    <name type="common">Microworm</name>
    <dbReference type="NCBI Taxonomy" id="6233"/>
    <lineage>
        <taxon>Eukaryota</taxon>
        <taxon>Metazoa</taxon>
        <taxon>Ecdysozoa</taxon>
        <taxon>Nematoda</taxon>
        <taxon>Chromadorea</taxon>
        <taxon>Rhabditida</taxon>
        <taxon>Tylenchina</taxon>
        <taxon>Panagrolaimomorpha</taxon>
        <taxon>Panagrolaimoidea</taxon>
        <taxon>Panagrolaimidae</taxon>
        <taxon>Panagrellus</taxon>
    </lineage>
</organism>
<dbReference type="CDD" id="cd00637">
    <property type="entry name" value="7tm_classA_rhodopsin-like"/>
    <property type="match status" value="1"/>
</dbReference>
<dbReference type="PANTHER" id="PTHR37441:SF4">
    <property type="entry name" value="G-PROTEIN COUPLED RECEPTORS FAMILY 1 PROFILE DOMAIN-CONTAINING PROTEIN"/>
    <property type="match status" value="1"/>
</dbReference>
<dbReference type="WBParaSite" id="Pan_g8827.t1">
    <property type="protein sequence ID" value="Pan_g8827.t1"/>
    <property type="gene ID" value="Pan_g8827"/>
</dbReference>
<dbReference type="GO" id="GO:0004930">
    <property type="term" value="F:G protein-coupled receptor activity"/>
    <property type="evidence" value="ECO:0007669"/>
    <property type="project" value="UniProtKB-KW"/>
</dbReference>
<feature type="transmembrane region" description="Helical" evidence="8">
    <location>
        <begin position="154"/>
        <end position="174"/>
    </location>
</feature>
<dbReference type="AlphaFoldDB" id="A0A7E4WAA5"/>
<evidence type="ECO:0000256" key="2">
    <source>
        <dbReference type="ARBA" id="ARBA00022475"/>
    </source>
</evidence>
<keyword evidence="4 8" id="KW-1133">Transmembrane helix</keyword>
<proteinExistence type="predicted"/>
<dbReference type="Proteomes" id="UP000492821">
    <property type="component" value="Unassembled WGS sequence"/>
</dbReference>
<reference evidence="9" key="1">
    <citation type="journal article" date="2013" name="Genetics">
        <title>The draft genome and transcriptome of Panagrellus redivivus are shaped by the harsh demands of a free-living lifestyle.</title>
        <authorList>
            <person name="Srinivasan J."/>
            <person name="Dillman A.R."/>
            <person name="Macchietto M.G."/>
            <person name="Heikkinen L."/>
            <person name="Lakso M."/>
            <person name="Fracchia K.M."/>
            <person name="Antoshechkin I."/>
            <person name="Mortazavi A."/>
            <person name="Wong G."/>
            <person name="Sternberg P.W."/>
        </authorList>
    </citation>
    <scope>NUCLEOTIDE SEQUENCE [LARGE SCALE GENOMIC DNA]</scope>
    <source>
        <strain evidence="9">MT8872</strain>
    </source>
</reference>
<dbReference type="GO" id="GO:0005886">
    <property type="term" value="C:plasma membrane"/>
    <property type="evidence" value="ECO:0007669"/>
    <property type="project" value="UniProtKB-SubCell"/>
</dbReference>
<dbReference type="SUPFAM" id="SSF81321">
    <property type="entry name" value="Family A G protein-coupled receptor-like"/>
    <property type="match status" value="1"/>
</dbReference>
<evidence type="ECO:0000256" key="7">
    <source>
        <dbReference type="ARBA" id="ARBA00023224"/>
    </source>
</evidence>
<evidence type="ECO:0000256" key="3">
    <source>
        <dbReference type="ARBA" id="ARBA00022692"/>
    </source>
</evidence>
<reference evidence="10" key="2">
    <citation type="submission" date="2020-10" db="UniProtKB">
        <authorList>
            <consortium name="WormBaseParasite"/>
        </authorList>
    </citation>
    <scope>IDENTIFICATION</scope>
</reference>
<feature type="transmembrane region" description="Helical" evidence="8">
    <location>
        <begin position="233"/>
        <end position="262"/>
    </location>
</feature>
<evidence type="ECO:0000256" key="6">
    <source>
        <dbReference type="ARBA" id="ARBA00023136"/>
    </source>
</evidence>
<name>A0A7E4WAA5_PANRE</name>
<keyword evidence="5" id="KW-0297">G-protein coupled receptor</keyword>